<keyword evidence="2" id="KW-1185">Reference proteome</keyword>
<dbReference type="Proteomes" id="UP001620514">
    <property type="component" value="Unassembled WGS sequence"/>
</dbReference>
<reference evidence="1 2" key="1">
    <citation type="submission" date="2024-11" db="EMBL/GenBank/DDBJ databases">
        <title>Using genomics to understand microbial adaptation to soil warming.</title>
        <authorList>
            <person name="Deangelis K.M. PhD."/>
        </authorList>
    </citation>
    <scope>NUCLEOTIDE SEQUENCE [LARGE SCALE GENOMIC DNA]</scope>
    <source>
        <strain evidence="1 2">GAS97</strain>
    </source>
</reference>
<evidence type="ECO:0000313" key="1">
    <source>
        <dbReference type="EMBL" id="MFK4445808.1"/>
    </source>
</evidence>
<organism evidence="1 2">
    <name type="scientific">Caballeronia udeis</name>
    <dbReference type="NCBI Taxonomy" id="1232866"/>
    <lineage>
        <taxon>Bacteria</taxon>
        <taxon>Pseudomonadati</taxon>
        <taxon>Pseudomonadota</taxon>
        <taxon>Betaproteobacteria</taxon>
        <taxon>Burkholderiales</taxon>
        <taxon>Burkholderiaceae</taxon>
        <taxon>Caballeronia</taxon>
    </lineage>
</organism>
<name>A0ABW8MQ44_9BURK</name>
<dbReference type="SUPFAM" id="SSF47226">
    <property type="entry name" value="Histidine-containing phosphotransfer domain, HPT domain"/>
    <property type="match status" value="1"/>
</dbReference>
<proteinExistence type="predicted"/>
<evidence type="ECO:0000313" key="2">
    <source>
        <dbReference type="Proteomes" id="UP001620514"/>
    </source>
</evidence>
<dbReference type="EMBL" id="JBIYDN010000021">
    <property type="protein sequence ID" value="MFK4445808.1"/>
    <property type="molecule type" value="Genomic_DNA"/>
</dbReference>
<dbReference type="InterPro" id="IPR036641">
    <property type="entry name" value="HPT_dom_sf"/>
</dbReference>
<gene>
    <name evidence="1" type="ORF">ABH943_005840</name>
</gene>
<protein>
    <submittedName>
        <fullName evidence="1">Uncharacterized protein</fullName>
    </submittedName>
</protein>
<comment type="caution">
    <text evidence="1">The sequence shown here is derived from an EMBL/GenBank/DDBJ whole genome shotgun (WGS) entry which is preliminary data.</text>
</comment>
<accession>A0ABW8MQ44</accession>
<sequence>MKGAAFVIGATSFSNACLDLQHACAITPEQSYDTAAIRIAYARFHTEATALDTALEQHPA</sequence>
<dbReference type="RefSeq" id="WP_404610758.1">
    <property type="nucleotide sequence ID" value="NZ_JBIYDN010000021.1"/>
</dbReference>